<dbReference type="RefSeq" id="WP_086091564.1">
    <property type="nucleotide sequence ID" value="NZ_RAQD01000001.1"/>
</dbReference>
<organism evidence="5 6">
    <name type="scientific">Pseudorhodoplanes sinuspersici</name>
    <dbReference type="NCBI Taxonomy" id="1235591"/>
    <lineage>
        <taxon>Bacteria</taxon>
        <taxon>Pseudomonadati</taxon>
        <taxon>Pseudomonadota</taxon>
        <taxon>Alphaproteobacteria</taxon>
        <taxon>Hyphomicrobiales</taxon>
        <taxon>Pseudorhodoplanes</taxon>
    </lineage>
</organism>
<evidence type="ECO:0000256" key="4">
    <source>
        <dbReference type="ARBA" id="ARBA00023239"/>
    </source>
</evidence>
<evidence type="ECO:0000256" key="2">
    <source>
        <dbReference type="ARBA" id="ARBA00022723"/>
    </source>
</evidence>
<sequence length="140" mass="14901">MSATFSGGCLCGRVRYEGDSEPVASGHCHCLDCRKSSGTGHCSHMGVPQAGFRVIGDLTFYDAPADSGNVVSRGFCPTCGTPIYSTNSGMPGLAFIRASSLDDPEIFQPQLVVYTDRAPSWDRPDASLPSFPEMPPRPPI</sequence>
<dbReference type="InterPro" id="IPR011057">
    <property type="entry name" value="Mss4-like_sf"/>
</dbReference>
<evidence type="ECO:0000313" key="6">
    <source>
        <dbReference type="Proteomes" id="UP000194137"/>
    </source>
</evidence>
<comment type="similarity">
    <text evidence="1">Belongs to the Gfa family.</text>
</comment>
<keyword evidence="2" id="KW-0479">Metal-binding</keyword>
<dbReference type="Pfam" id="PF04828">
    <property type="entry name" value="GFA"/>
    <property type="match status" value="1"/>
</dbReference>
<dbReference type="PANTHER" id="PTHR33337">
    <property type="entry name" value="GFA DOMAIN-CONTAINING PROTEIN"/>
    <property type="match status" value="1"/>
</dbReference>
<reference evidence="5 6" key="1">
    <citation type="submission" date="2017-05" db="EMBL/GenBank/DDBJ databases">
        <title>Full genome sequence of Pseudorhodoplanes sinuspersici.</title>
        <authorList>
            <person name="Dastgheib S.M.M."/>
            <person name="Shavandi M."/>
            <person name="Tirandaz H."/>
        </authorList>
    </citation>
    <scope>NUCLEOTIDE SEQUENCE [LARGE SCALE GENOMIC DNA]</scope>
    <source>
        <strain evidence="5 6">RIPI110</strain>
    </source>
</reference>
<evidence type="ECO:0000313" key="5">
    <source>
        <dbReference type="EMBL" id="ARQ03103.1"/>
    </source>
</evidence>
<dbReference type="KEGG" id="psin:CAK95_21575"/>
<protein>
    <submittedName>
        <fullName evidence="5">Aldehyde-activating protein</fullName>
    </submittedName>
</protein>
<dbReference type="PANTHER" id="PTHR33337:SF40">
    <property type="entry name" value="CENP-V_GFA DOMAIN-CONTAINING PROTEIN-RELATED"/>
    <property type="match status" value="1"/>
</dbReference>
<gene>
    <name evidence="5" type="ORF">CAK95_21575</name>
</gene>
<name>A0A1W7A0I3_9HYPH</name>
<dbReference type="EMBL" id="CP021112">
    <property type="protein sequence ID" value="ARQ03103.1"/>
    <property type="molecule type" value="Genomic_DNA"/>
</dbReference>
<accession>A0A1W7A0I3</accession>
<dbReference type="STRING" id="1235591.CAK95_21575"/>
<dbReference type="SUPFAM" id="SSF51316">
    <property type="entry name" value="Mss4-like"/>
    <property type="match status" value="1"/>
</dbReference>
<keyword evidence="6" id="KW-1185">Reference proteome</keyword>
<dbReference type="Gene3D" id="3.90.1590.10">
    <property type="entry name" value="glutathione-dependent formaldehyde- activating enzyme (gfa)"/>
    <property type="match status" value="1"/>
</dbReference>
<keyword evidence="4" id="KW-0456">Lyase</keyword>
<keyword evidence="3" id="KW-0862">Zinc</keyword>
<dbReference type="InterPro" id="IPR006913">
    <property type="entry name" value="CENP-V/GFA"/>
</dbReference>
<dbReference type="GO" id="GO:0046872">
    <property type="term" value="F:metal ion binding"/>
    <property type="evidence" value="ECO:0007669"/>
    <property type="project" value="UniProtKB-KW"/>
</dbReference>
<dbReference type="AlphaFoldDB" id="A0A1W7A0I3"/>
<dbReference type="OrthoDB" id="9807246at2"/>
<dbReference type="GO" id="GO:0016846">
    <property type="term" value="F:carbon-sulfur lyase activity"/>
    <property type="evidence" value="ECO:0007669"/>
    <property type="project" value="InterPro"/>
</dbReference>
<proteinExistence type="inferred from homology"/>
<dbReference type="Proteomes" id="UP000194137">
    <property type="component" value="Chromosome"/>
</dbReference>
<dbReference type="PROSITE" id="PS51891">
    <property type="entry name" value="CENP_V_GFA"/>
    <property type="match status" value="1"/>
</dbReference>
<evidence type="ECO:0000256" key="3">
    <source>
        <dbReference type="ARBA" id="ARBA00022833"/>
    </source>
</evidence>
<evidence type="ECO:0000256" key="1">
    <source>
        <dbReference type="ARBA" id="ARBA00005495"/>
    </source>
</evidence>